<feature type="non-terminal residue" evidence="2">
    <location>
        <position position="1"/>
    </location>
</feature>
<dbReference type="AlphaFoldDB" id="A0A7J4MUK6"/>
<comment type="caution">
    <text evidence="2">The sequence shown here is derived from an EMBL/GenBank/DDBJ whole genome shotgun (WGS) entry which is preliminary data.</text>
</comment>
<evidence type="ECO:0000313" key="3">
    <source>
        <dbReference type="Proteomes" id="UP000538031"/>
    </source>
</evidence>
<gene>
    <name evidence="2" type="ORF">HA285_02255</name>
</gene>
<name>A0A7J4MUK6_METTF</name>
<dbReference type="Pfam" id="PF13187">
    <property type="entry name" value="Fer4_9"/>
    <property type="match status" value="1"/>
</dbReference>
<sequence>GCGTCAMACQTRALDMTNGRPELNSDRCIKCGICYVQCPRSWWPEEQIKKELGL</sequence>
<dbReference type="PROSITE" id="PS00198">
    <property type="entry name" value="4FE4S_FER_1"/>
    <property type="match status" value="1"/>
</dbReference>
<evidence type="ECO:0000259" key="1">
    <source>
        <dbReference type="PROSITE" id="PS51379"/>
    </source>
</evidence>
<dbReference type="EMBL" id="DUHT01000023">
    <property type="protein sequence ID" value="HIH64418.1"/>
    <property type="molecule type" value="Genomic_DNA"/>
</dbReference>
<organism evidence="2 3">
    <name type="scientific">Methanothermobacter thermautotrophicus</name>
    <name type="common">Methanobacterium thermoformicicum</name>
    <dbReference type="NCBI Taxonomy" id="145262"/>
    <lineage>
        <taxon>Archaea</taxon>
        <taxon>Methanobacteriati</taxon>
        <taxon>Methanobacteriota</taxon>
        <taxon>Methanomada group</taxon>
        <taxon>Methanobacteria</taxon>
        <taxon>Methanobacteriales</taxon>
        <taxon>Methanobacteriaceae</taxon>
        <taxon>Methanothermobacter</taxon>
    </lineage>
</organism>
<feature type="domain" description="4Fe-4S ferredoxin-type" evidence="1">
    <location>
        <begin position="19"/>
        <end position="48"/>
    </location>
</feature>
<protein>
    <submittedName>
        <fullName evidence="2">4Fe-4S binding protein</fullName>
    </submittedName>
</protein>
<dbReference type="InterPro" id="IPR017896">
    <property type="entry name" value="4Fe4S_Fe-S-bd"/>
</dbReference>
<dbReference type="PROSITE" id="PS51379">
    <property type="entry name" value="4FE4S_FER_2"/>
    <property type="match status" value="1"/>
</dbReference>
<reference evidence="3" key="1">
    <citation type="journal article" date="2020" name="bioRxiv">
        <title>A rank-normalized archaeal taxonomy based on genome phylogeny resolves widespread incomplete and uneven classifications.</title>
        <authorList>
            <person name="Rinke C."/>
            <person name="Chuvochina M."/>
            <person name="Mussig A.J."/>
            <person name="Chaumeil P.-A."/>
            <person name="Waite D.W."/>
            <person name="Whitman W.B."/>
            <person name="Parks D.H."/>
            <person name="Hugenholtz P."/>
        </authorList>
    </citation>
    <scope>NUCLEOTIDE SEQUENCE [LARGE SCALE GENOMIC DNA]</scope>
</reference>
<dbReference type="Gene3D" id="3.30.70.20">
    <property type="match status" value="1"/>
</dbReference>
<dbReference type="SUPFAM" id="SSF54862">
    <property type="entry name" value="4Fe-4S ferredoxins"/>
    <property type="match status" value="1"/>
</dbReference>
<dbReference type="GO" id="GO:0016491">
    <property type="term" value="F:oxidoreductase activity"/>
    <property type="evidence" value="ECO:0007669"/>
    <property type="project" value="UniProtKB-ARBA"/>
</dbReference>
<proteinExistence type="predicted"/>
<dbReference type="Proteomes" id="UP000538031">
    <property type="component" value="Unassembled WGS sequence"/>
</dbReference>
<evidence type="ECO:0000313" key="2">
    <source>
        <dbReference type="EMBL" id="HIH64418.1"/>
    </source>
</evidence>
<dbReference type="InterPro" id="IPR017900">
    <property type="entry name" value="4Fe4S_Fe_S_CS"/>
</dbReference>
<accession>A0A7J4MUK6</accession>